<name>A0A9P4S950_9PEZI</name>
<organism evidence="2 3">
    <name type="scientific">Patellaria atrata CBS 101060</name>
    <dbReference type="NCBI Taxonomy" id="1346257"/>
    <lineage>
        <taxon>Eukaryota</taxon>
        <taxon>Fungi</taxon>
        <taxon>Dikarya</taxon>
        <taxon>Ascomycota</taxon>
        <taxon>Pezizomycotina</taxon>
        <taxon>Dothideomycetes</taxon>
        <taxon>Dothideomycetes incertae sedis</taxon>
        <taxon>Patellariales</taxon>
        <taxon>Patellariaceae</taxon>
        <taxon>Patellaria</taxon>
    </lineage>
</organism>
<evidence type="ECO:0000313" key="3">
    <source>
        <dbReference type="Proteomes" id="UP000799429"/>
    </source>
</evidence>
<keyword evidence="3" id="KW-1185">Reference proteome</keyword>
<reference evidence="2" key="1">
    <citation type="journal article" date="2020" name="Stud. Mycol.">
        <title>101 Dothideomycetes genomes: a test case for predicting lifestyles and emergence of pathogens.</title>
        <authorList>
            <person name="Haridas S."/>
            <person name="Albert R."/>
            <person name="Binder M."/>
            <person name="Bloem J."/>
            <person name="Labutti K."/>
            <person name="Salamov A."/>
            <person name="Andreopoulos B."/>
            <person name="Baker S."/>
            <person name="Barry K."/>
            <person name="Bills G."/>
            <person name="Bluhm B."/>
            <person name="Cannon C."/>
            <person name="Castanera R."/>
            <person name="Culley D."/>
            <person name="Daum C."/>
            <person name="Ezra D."/>
            <person name="Gonzalez J."/>
            <person name="Henrissat B."/>
            <person name="Kuo A."/>
            <person name="Liang C."/>
            <person name="Lipzen A."/>
            <person name="Lutzoni F."/>
            <person name="Magnuson J."/>
            <person name="Mondo S."/>
            <person name="Nolan M."/>
            <person name="Ohm R."/>
            <person name="Pangilinan J."/>
            <person name="Park H.-J."/>
            <person name="Ramirez L."/>
            <person name="Alfaro M."/>
            <person name="Sun H."/>
            <person name="Tritt A."/>
            <person name="Yoshinaga Y."/>
            <person name="Zwiers L.-H."/>
            <person name="Turgeon B."/>
            <person name="Goodwin S."/>
            <person name="Spatafora J."/>
            <person name="Crous P."/>
            <person name="Grigoriev I."/>
        </authorList>
    </citation>
    <scope>NUCLEOTIDE SEQUENCE</scope>
    <source>
        <strain evidence="2">CBS 101060</strain>
    </source>
</reference>
<accession>A0A9P4S950</accession>
<proteinExistence type="predicted"/>
<dbReference type="AlphaFoldDB" id="A0A9P4S950"/>
<evidence type="ECO:0000256" key="1">
    <source>
        <dbReference type="SAM" id="MobiDB-lite"/>
    </source>
</evidence>
<comment type="caution">
    <text evidence="2">The sequence shown here is derived from an EMBL/GenBank/DDBJ whole genome shotgun (WGS) entry which is preliminary data.</text>
</comment>
<feature type="region of interest" description="Disordered" evidence="1">
    <location>
        <begin position="48"/>
        <end position="69"/>
    </location>
</feature>
<dbReference type="Proteomes" id="UP000799429">
    <property type="component" value="Unassembled WGS sequence"/>
</dbReference>
<evidence type="ECO:0000313" key="2">
    <source>
        <dbReference type="EMBL" id="KAF2837547.1"/>
    </source>
</evidence>
<feature type="compositionally biased region" description="Polar residues" evidence="1">
    <location>
        <begin position="57"/>
        <end position="69"/>
    </location>
</feature>
<dbReference type="EMBL" id="MU006099">
    <property type="protein sequence ID" value="KAF2837547.1"/>
    <property type="molecule type" value="Genomic_DNA"/>
</dbReference>
<protein>
    <submittedName>
        <fullName evidence="2">Uncharacterized protein</fullName>
    </submittedName>
</protein>
<gene>
    <name evidence="2" type="ORF">M501DRAFT_174037</name>
</gene>
<sequence length="178" mass="20416">MDIPYKHFSHIQDRRRWETPVCSVKCISRQPPPNLLQYIYRRERQHIPFPNSHHHQTPFSTNPQNLHPSSPTFNLLSPFPKTSVPQKHPTVLPLHSKTAQLPPRRPTQKIPRNRCANLKHARNEQVTVVLVRWCPRPPNARNTGYARNSVLRSTKVGGRGCRFGLGAYDVGLFGAASR</sequence>